<dbReference type="EMBL" id="CP126216">
    <property type="protein sequence ID" value="WIA18241.1"/>
    <property type="molecule type" value="Genomic_DNA"/>
</dbReference>
<dbReference type="PANTHER" id="PTHR43447">
    <property type="entry name" value="ALPHA-AMYLASE"/>
    <property type="match status" value="1"/>
</dbReference>
<dbReference type="Gene3D" id="3.20.20.80">
    <property type="entry name" value="Glycosidases"/>
    <property type="match status" value="1"/>
</dbReference>
<sequence>MTEDPTHQRSGVRCRAGRNAVMARRITLCRPQAAAVEVATADPCVEELESPTPGHLGTDGVMLQGFHWESHKTHPWYNVIRHKVPEIQGAGFTHIWLPPPSQSVSPEGYMPGQLYNLSSAYGNEQQLVELNEALKAAGIAPLADIVINHRCADSQDEHGRWNNYHDDHDHEGHSIDWGQWAITCDDHEFGGQGNKDTGDDFWGAPDLDHTNSHLREALVHWLQHLRDNVGFTGWRFDFARGYGAKYITQYVEGSGTQNDLNVGEVWTDLHWDGTTLGKNQDDARQRICNWIDGTQRRSTAFDFVTKGVLQEAVKHCEYWRLADSKNKAPGLIGWWPQRAVTFVDNHDTGSTQRHWPFPSDRVSQGYAYILTHPGMPCVAFDHFFDWGSKLRGEISALMQARRDAGIIAKSKLQILCAEGDMYVAKVTGSKGSLVLKLGPRYDMGPLLPKPEEGWTKAAVGKDYCVWIQQEGEAEAAAAAEQ</sequence>
<evidence type="ECO:0000259" key="10">
    <source>
        <dbReference type="SMART" id="SM00642"/>
    </source>
</evidence>
<organism evidence="12 13">
    <name type="scientific">Tetradesmus obliquus</name>
    <name type="common">Green alga</name>
    <name type="synonym">Acutodesmus obliquus</name>
    <dbReference type="NCBI Taxonomy" id="3088"/>
    <lineage>
        <taxon>Eukaryota</taxon>
        <taxon>Viridiplantae</taxon>
        <taxon>Chlorophyta</taxon>
        <taxon>core chlorophytes</taxon>
        <taxon>Chlorophyceae</taxon>
        <taxon>CS clade</taxon>
        <taxon>Sphaeropleales</taxon>
        <taxon>Scenedesmaceae</taxon>
        <taxon>Tetradesmus</taxon>
    </lineage>
</organism>
<dbReference type="Pfam" id="PF07821">
    <property type="entry name" value="Alpha-amyl_C2"/>
    <property type="match status" value="1"/>
</dbReference>
<feature type="domain" description="Glycosyl hydrolase family 13 catalytic" evidence="10">
    <location>
        <begin position="60"/>
        <end position="401"/>
    </location>
</feature>
<evidence type="ECO:0000256" key="9">
    <source>
        <dbReference type="RuleBase" id="RU361134"/>
    </source>
</evidence>
<dbReference type="InterPro" id="IPR017853">
    <property type="entry name" value="GH"/>
</dbReference>
<feature type="domain" description="Alpha-amylase C-terminal beta-sheet" evidence="11">
    <location>
        <begin position="402"/>
        <end position="468"/>
    </location>
</feature>
<dbReference type="Proteomes" id="UP001244341">
    <property type="component" value="Chromosome 9b"/>
</dbReference>
<evidence type="ECO:0000256" key="3">
    <source>
        <dbReference type="ARBA" id="ARBA00008061"/>
    </source>
</evidence>
<evidence type="ECO:0000313" key="12">
    <source>
        <dbReference type="EMBL" id="WIA18241.1"/>
    </source>
</evidence>
<proteinExistence type="inferred from homology"/>
<dbReference type="PRINTS" id="PR00110">
    <property type="entry name" value="ALPHAAMYLASE"/>
</dbReference>
<evidence type="ECO:0000256" key="2">
    <source>
        <dbReference type="ARBA" id="ARBA00001913"/>
    </source>
</evidence>
<evidence type="ECO:0000313" key="13">
    <source>
        <dbReference type="Proteomes" id="UP001244341"/>
    </source>
</evidence>
<evidence type="ECO:0000256" key="8">
    <source>
        <dbReference type="RuleBase" id="RU003615"/>
    </source>
</evidence>
<gene>
    <name evidence="12" type="ORF">OEZ85_009710</name>
</gene>
<dbReference type="Gene3D" id="2.60.40.1180">
    <property type="entry name" value="Golgi alpha-mannosidase II"/>
    <property type="match status" value="1"/>
</dbReference>
<evidence type="ECO:0000256" key="6">
    <source>
        <dbReference type="ARBA" id="ARBA00023277"/>
    </source>
</evidence>
<dbReference type="Pfam" id="PF00128">
    <property type="entry name" value="Alpha-amylase"/>
    <property type="match status" value="1"/>
</dbReference>
<keyword evidence="6 9" id="KW-0119">Carbohydrate metabolism</keyword>
<evidence type="ECO:0000256" key="7">
    <source>
        <dbReference type="ARBA" id="ARBA00023295"/>
    </source>
</evidence>
<keyword evidence="7 9" id="KW-0326">Glycosidase</keyword>
<dbReference type="SMART" id="SM00642">
    <property type="entry name" value="Aamy"/>
    <property type="match status" value="1"/>
</dbReference>
<dbReference type="InterPro" id="IPR006046">
    <property type="entry name" value="Alpha_amylase"/>
</dbReference>
<comment type="catalytic activity">
    <reaction evidence="1 9">
        <text>Endohydrolysis of (1-&gt;4)-alpha-D-glucosidic linkages in polysaccharides containing three or more (1-&gt;4)-alpha-linked D-glucose units.</text>
        <dbReference type="EC" id="3.2.1.1"/>
    </reaction>
</comment>
<dbReference type="SUPFAM" id="SSF51445">
    <property type="entry name" value="(Trans)glycosidases"/>
    <property type="match status" value="1"/>
</dbReference>
<dbReference type="InterPro" id="IPR012850">
    <property type="entry name" value="A-amylase_bs_C"/>
</dbReference>
<accession>A0ABY8UDR4</accession>
<reference evidence="12 13" key="1">
    <citation type="submission" date="2023-05" db="EMBL/GenBank/DDBJ databases">
        <title>A 100% complete, gapless, phased diploid assembly of the Scenedesmus obliquus UTEX 3031 genome.</title>
        <authorList>
            <person name="Biondi T.C."/>
            <person name="Hanschen E.R."/>
            <person name="Kwon T."/>
            <person name="Eng W."/>
            <person name="Kruse C.P.S."/>
            <person name="Koehler S.I."/>
            <person name="Kunde Y."/>
            <person name="Gleasner C.D."/>
            <person name="You Mak K.T."/>
            <person name="Polle J."/>
            <person name="Hovde B.T."/>
            <person name="Starkenburg S.R."/>
        </authorList>
    </citation>
    <scope>NUCLEOTIDE SEQUENCE [LARGE SCALE GENOMIC DNA]</scope>
    <source>
        <strain evidence="12 13">DOE0152z</strain>
    </source>
</reference>
<comment type="similarity">
    <text evidence="3 8">Belongs to the glycosyl hydrolase 13 family.</text>
</comment>
<keyword evidence="13" id="KW-1185">Reference proteome</keyword>
<comment type="cofactor">
    <cofactor evidence="2">
        <name>Ca(2+)</name>
        <dbReference type="ChEBI" id="CHEBI:29108"/>
    </cofactor>
</comment>
<dbReference type="SMART" id="SM00810">
    <property type="entry name" value="Alpha-amyl_C2"/>
    <property type="match status" value="1"/>
</dbReference>
<dbReference type="EC" id="3.2.1.1" evidence="4 9"/>
<evidence type="ECO:0000256" key="1">
    <source>
        <dbReference type="ARBA" id="ARBA00000548"/>
    </source>
</evidence>
<name>A0ABY8UDR4_TETOB</name>
<keyword evidence="5 9" id="KW-0378">Hydrolase</keyword>
<dbReference type="InterPro" id="IPR013780">
    <property type="entry name" value="Glyco_hydro_b"/>
</dbReference>
<evidence type="ECO:0000256" key="4">
    <source>
        <dbReference type="ARBA" id="ARBA00012595"/>
    </source>
</evidence>
<evidence type="ECO:0000256" key="5">
    <source>
        <dbReference type="ARBA" id="ARBA00022801"/>
    </source>
</evidence>
<dbReference type="SUPFAM" id="SSF51011">
    <property type="entry name" value="Glycosyl hydrolase domain"/>
    <property type="match status" value="1"/>
</dbReference>
<dbReference type="CDD" id="cd11314">
    <property type="entry name" value="AmyAc_arch_bac_plant_AmyA"/>
    <property type="match status" value="1"/>
</dbReference>
<evidence type="ECO:0000259" key="11">
    <source>
        <dbReference type="SMART" id="SM00810"/>
    </source>
</evidence>
<protein>
    <recommendedName>
        <fullName evidence="4 9">Alpha-amylase</fullName>
        <ecNumber evidence="4 9">3.2.1.1</ecNumber>
    </recommendedName>
</protein>
<dbReference type="InterPro" id="IPR006047">
    <property type="entry name" value="GH13_cat_dom"/>
</dbReference>